<accession>N1WKI9</accession>
<dbReference type="AlphaFoldDB" id="N1WKI9"/>
<feature type="domain" description="Type IX secretion system protein PorV" evidence="1">
    <location>
        <begin position="38"/>
        <end position="278"/>
    </location>
</feature>
<dbReference type="EMBL" id="APLF01000009">
    <property type="protein sequence ID" value="EMY80761.1"/>
    <property type="molecule type" value="Genomic_DNA"/>
</dbReference>
<reference evidence="2 3" key="1">
    <citation type="journal article" date="2014" name="Genome Biol. Evol.">
        <title>Extensive gene acquisition in the extremely psychrophilic bacterial species Psychroflexus torquis and the link to sea-ice ecosystem specialism.</title>
        <authorList>
            <person name="Feng S."/>
            <person name="Powell S.M."/>
            <person name="Wilson R."/>
            <person name="Bowman J.P."/>
        </authorList>
    </citation>
    <scope>NUCLEOTIDE SEQUENCE [LARGE SCALE GENOMIC DNA]</scope>
    <source>
        <strain evidence="2 3">ACAM 44</strain>
    </source>
</reference>
<dbReference type="NCBIfam" id="NF033709">
    <property type="entry name" value="PorV_fam"/>
    <property type="match status" value="1"/>
</dbReference>
<dbReference type="STRING" id="1189619.pgond44_09371"/>
<organism evidence="2 3">
    <name type="scientific">Psychroflexus gondwanensis ACAM 44</name>
    <dbReference type="NCBI Taxonomy" id="1189619"/>
    <lineage>
        <taxon>Bacteria</taxon>
        <taxon>Pseudomonadati</taxon>
        <taxon>Bacteroidota</taxon>
        <taxon>Flavobacteriia</taxon>
        <taxon>Flavobacteriales</taxon>
        <taxon>Flavobacteriaceae</taxon>
        <taxon>Psychroflexus</taxon>
    </lineage>
</organism>
<dbReference type="Proteomes" id="UP000012317">
    <property type="component" value="Unassembled WGS sequence"/>
</dbReference>
<evidence type="ECO:0000313" key="3">
    <source>
        <dbReference type="Proteomes" id="UP000012317"/>
    </source>
</evidence>
<keyword evidence="3" id="KW-1185">Reference proteome</keyword>
<dbReference type="PATRIC" id="fig|1189619.4.peg.1930"/>
<dbReference type="Pfam" id="PF19572">
    <property type="entry name" value="PorV"/>
    <property type="match status" value="1"/>
</dbReference>
<sequence length="407" mass="45620">MKNLSFFKLYIFVNSKLHMKSIPLFLITVLYFSNSLQAQDDRRVITTGVPFLLIAADARSSGMGDQGVATRVDGFSQQWNPAKFAFSETKTGIGLSYTPYLRELVSDINLANLSYFTRINERSAVAASIRYFGLGGVEFRDTPEQVAREVEPNEFAVDLSYSLRLSEQFSMAVTGRFINSNLRFPTGIADASAASSFGADVSMFYRSEEKFYKDFNGRWRAGLSISNIGPKIKYDDAGDENFLPTNFKAGAGFDFILDASNTIGIHLEINKLLVPTPPRIVRDEQGQVSPESQQALLDYRRENEFGAIFSSWGDAPDGISEELREITWALGAEYWFEDSFALRLGYFNESRDKGFRKFVTMGAGFKYSTINIDASYLFSTSTVQNPLEGTLRFGLTFNIGDGTYIEY</sequence>
<protein>
    <recommendedName>
        <fullName evidence="1">Type IX secretion system protein PorV domain-containing protein</fullName>
    </recommendedName>
</protein>
<dbReference type="NCBIfam" id="NF033710">
    <property type="entry name" value="T9SS_OM_PorV"/>
    <property type="match status" value="1"/>
</dbReference>
<dbReference type="Gene3D" id="2.40.160.60">
    <property type="entry name" value="Outer membrane protein transport protein (OMPP1/FadL/TodX)"/>
    <property type="match status" value="1"/>
</dbReference>
<comment type="caution">
    <text evidence="2">The sequence shown here is derived from an EMBL/GenBank/DDBJ whole genome shotgun (WGS) entry which is preliminary data.</text>
</comment>
<gene>
    <name evidence="2" type="ORF">pgond44_09371</name>
</gene>
<evidence type="ECO:0000259" key="1">
    <source>
        <dbReference type="Pfam" id="PF19572"/>
    </source>
</evidence>
<dbReference type="eggNOG" id="COG2067">
    <property type="taxonomic scope" value="Bacteria"/>
</dbReference>
<name>N1WKI9_9FLAO</name>
<dbReference type="InterPro" id="IPR047799">
    <property type="entry name" value="T9SS_OM_PorV"/>
</dbReference>
<evidence type="ECO:0000313" key="2">
    <source>
        <dbReference type="EMBL" id="EMY80761.1"/>
    </source>
</evidence>
<proteinExistence type="predicted"/>
<dbReference type="InterPro" id="IPR045741">
    <property type="entry name" value="PorV"/>
</dbReference>